<feature type="compositionally biased region" description="Basic and acidic residues" evidence="1">
    <location>
        <begin position="9"/>
        <end position="20"/>
    </location>
</feature>
<reference evidence="3" key="1">
    <citation type="journal article" date="2023" name="Proc. Natl. Acad. Sci. U.S.A.">
        <title>Genomic and structural basis for evolution of tropane alkaloid biosynthesis.</title>
        <authorList>
            <person name="Wanga Y.-J."/>
            <person name="Taina T."/>
            <person name="Yua J.-Y."/>
            <person name="Lia J."/>
            <person name="Xua B."/>
            <person name="Chenc J."/>
            <person name="D'Auriad J.C."/>
            <person name="Huanga J.-P."/>
            <person name="Huanga S.-X."/>
        </authorList>
    </citation>
    <scope>NUCLEOTIDE SEQUENCE [LARGE SCALE GENOMIC DNA]</scope>
    <source>
        <strain evidence="3">cv. KIB-2019</strain>
    </source>
</reference>
<sequence>MAKRGRDRPRKEEQQAVMRKEVASTSITRIQAPTPAGMQQLAIKGFTTPVQGTIQTVGVQISGIPKAKTTELGDLKLKSISIPDLSVDKQETVVANLVEISIEDDTMARVKDEGEQMQIPQGKRGMRISQRSVSGLVYLRITEVWQTRPIPSFSIRAVAAKTTDHSDSQVQSLLPNSVDGWAAFAKNVSGEWDGFGAEFTKQGEPIELPESVVPEAYREWEVKVFDWQTQCPTLAHDDAFSFMYKFIRLLPTVGCEADAATRYTIDERNITDDNVSAFAYQPTGCYVAAWSNNNNENTLELEHCLIDPREEESRVRIVQVVRLEDSKLVLKSIKVFCEHWYGPFRNGDQLGGCGIQDSAFASTHALDPSQVIGVWEGKHAISSFDSAPQKVIQELVDGSARKTVRDELDLVVLPRQLWCCLKDIAGGGTCCEVGWLFEKGRAMTSKCIFSDDGKLKEIAIACESAASAQ</sequence>
<protein>
    <submittedName>
        <fullName evidence="2">Uncharacterized protein</fullName>
    </submittedName>
</protein>
<comment type="caution">
    <text evidence="2">The sequence shown here is derived from an EMBL/GenBank/DDBJ whole genome shotgun (WGS) entry which is preliminary data.</text>
</comment>
<organism evidence="2 3">
    <name type="scientific">Anisodus acutangulus</name>
    <dbReference type="NCBI Taxonomy" id="402998"/>
    <lineage>
        <taxon>Eukaryota</taxon>
        <taxon>Viridiplantae</taxon>
        <taxon>Streptophyta</taxon>
        <taxon>Embryophyta</taxon>
        <taxon>Tracheophyta</taxon>
        <taxon>Spermatophyta</taxon>
        <taxon>Magnoliopsida</taxon>
        <taxon>eudicotyledons</taxon>
        <taxon>Gunneridae</taxon>
        <taxon>Pentapetalae</taxon>
        <taxon>asterids</taxon>
        <taxon>lamiids</taxon>
        <taxon>Solanales</taxon>
        <taxon>Solanaceae</taxon>
        <taxon>Solanoideae</taxon>
        <taxon>Hyoscyameae</taxon>
        <taxon>Anisodus</taxon>
    </lineage>
</organism>
<dbReference type="AlphaFoldDB" id="A0A9Q1MYS1"/>
<name>A0A9Q1MYS1_9SOLA</name>
<proteinExistence type="predicted"/>
<gene>
    <name evidence="2" type="ORF">K7X08_037935</name>
</gene>
<feature type="region of interest" description="Disordered" evidence="1">
    <location>
        <begin position="1"/>
        <end position="20"/>
    </location>
</feature>
<evidence type="ECO:0000313" key="2">
    <source>
        <dbReference type="EMBL" id="KAJ8570963.1"/>
    </source>
</evidence>
<dbReference type="OrthoDB" id="1883156at2759"/>
<accession>A0A9Q1MYS1</accession>
<keyword evidence="3" id="KW-1185">Reference proteome</keyword>
<evidence type="ECO:0000313" key="3">
    <source>
        <dbReference type="Proteomes" id="UP001152561"/>
    </source>
</evidence>
<dbReference type="EMBL" id="JAJAGQ010000002">
    <property type="protein sequence ID" value="KAJ8570963.1"/>
    <property type="molecule type" value="Genomic_DNA"/>
</dbReference>
<dbReference type="Proteomes" id="UP001152561">
    <property type="component" value="Unassembled WGS sequence"/>
</dbReference>
<evidence type="ECO:0000256" key="1">
    <source>
        <dbReference type="SAM" id="MobiDB-lite"/>
    </source>
</evidence>